<dbReference type="EMBL" id="JBHUOM010000004">
    <property type="protein sequence ID" value="MFD2934690.1"/>
    <property type="molecule type" value="Genomic_DNA"/>
</dbReference>
<name>A0ABW6ALJ7_9BACT</name>
<comment type="caution">
    <text evidence="1">The sequence shown here is derived from an EMBL/GenBank/DDBJ whole genome shotgun (WGS) entry which is preliminary data.</text>
</comment>
<sequence length="278" mass="31808">MKRIYPITLPLILIVLLAQAHEFWLQPGVFFAEMGQVIPIEVLVGEHFNGERSEGKKNRLVQYAHWAVGVKEDLSPSLTEDHYGVVPLKINKPGTHLVGFANTSKYLSMRADSFLLYLREDGLNQIVDLRQERHETQTRSREFYQRCVKTLIQAGPVIVTDKTFSLDTGMPLEIIPVQNPYSIKPGGWLEFSVIFDHKPLANALVRYWTRPISTRKELPDVKPKGLIEEQQRSDAQGRVRFQLRAGQNMVSLVQMVPTTNTKEADWQSYWGSLTFGCR</sequence>
<keyword evidence="2" id="KW-1185">Reference proteome</keyword>
<gene>
    <name evidence="1" type="ORF">ACFS25_12920</name>
</gene>
<reference evidence="2" key="1">
    <citation type="journal article" date="2019" name="Int. J. Syst. Evol. Microbiol.">
        <title>The Global Catalogue of Microorganisms (GCM) 10K type strain sequencing project: providing services to taxonomists for standard genome sequencing and annotation.</title>
        <authorList>
            <consortium name="The Broad Institute Genomics Platform"/>
            <consortium name="The Broad Institute Genome Sequencing Center for Infectious Disease"/>
            <person name="Wu L."/>
            <person name="Ma J."/>
        </authorList>
    </citation>
    <scope>NUCLEOTIDE SEQUENCE [LARGE SCALE GENOMIC DNA]</scope>
    <source>
        <strain evidence="2">KCTC 52490</strain>
    </source>
</reference>
<dbReference type="InterPro" id="IPR019613">
    <property type="entry name" value="DUF4198"/>
</dbReference>
<organism evidence="1 2">
    <name type="scientific">Spirosoma flavum</name>
    <dbReference type="NCBI Taxonomy" id="2048557"/>
    <lineage>
        <taxon>Bacteria</taxon>
        <taxon>Pseudomonadati</taxon>
        <taxon>Bacteroidota</taxon>
        <taxon>Cytophagia</taxon>
        <taxon>Cytophagales</taxon>
        <taxon>Cytophagaceae</taxon>
        <taxon>Spirosoma</taxon>
    </lineage>
</organism>
<evidence type="ECO:0000313" key="1">
    <source>
        <dbReference type="EMBL" id="MFD2934690.1"/>
    </source>
</evidence>
<proteinExistence type="predicted"/>
<evidence type="ECO:0000313" key="2">
    <source>
        <dbReference type="Proteomes" id="UP001597512"/>
    </source>
</evidence>
<dbReference type="RefSeq" id="WP_381501170.1">
    <property type="nucleotide sequence ID" value="NZ_JBHUOM010000004.1"/>
</dbReference>
<dbReference type="Proteomes" id="UP001597512">
    <property type="component" value="Unassembled WGS sequence"/>
</dbReference>
<protein>
    <submittedName>
        <fullName evidence="1">DUF4198 domain-containing protein</fullName>
    </submittedName>
</protein>
<accession>A0ABW6ALJ7</accession>
<dbReference type="Pfam" id="PF10670">
    <property type="entry name" value="DUF4198"/>
    <property type="match status" value="1"/>
</dbReference>